<dbReference type="PROSITE" id="PS51855">
    <property type="entry name" value="MGS"/>
    <property type="match status" value="1"/>
</dbReference>
<evidence type="ECO:0000256" key="1">
    <source>
        <dbReference type="ARBA" id="ARBA00004844"/>
    </source>
</evidence>
<gene>
    <name evidence="10 12" type="primary">purH</name>
    <name evidence="12" type="ORF">OEIGOIKO_03151</name>
</gene>
<sequence length="519" mass="54927">MTAEATKRPVRRALVSVYDKTGLEELAQGLHAAGVRLVSTGSTAAKIAAAGVPVTKVEELTGFPECLDGRVKTLHPKVHAGILADLRLEDHRRQLDELGVEPFDLVVVNLYPFGDTVASGAEPDACVEQIDIGGPSMVRAAAKNHPSVAVVVNPDRYPDVLKSVADGGFDLQERRRLAAEAFRHTAEYDVAVASWFAGDYAGDGGEFPGFLGVTYERKNVLRYGENPHQAAALYTGGCGGLAEAEQLHGKEMSYNNYTDTDAARRAAYDHAEPCVAIIKHANPCGIAIGTDVAEAHRKAHACDSLSAFGGVIAVNRPVSVAMAEQVAEIFTEVIVAPDYEDGAVEVLARKKNIRVLRCPEGPQPPAEFKPIDGGGLAQVKDVLQAEGDDPANWTLAAGEALSDAELAELAFAWRASRAVKSNAILLAKDGATVGVGMGQVNRVDSAKLAVQRAGEERARGSYAASDAFFPFPDGLEVLLEAGVKAVAQPGGSVRDEQVIEAAKAAGVTMYLTGTRHFFH</sequence>
<dbReference type="EC" id="2.1.2.3" evidence="10"/>
<comment type="pathway">
    <text evidence="1 10">Purine metabolism; IMP biosynthesis via de novo pathway; IMP from 5-formamido-1-(5-phospho-D-ribosyl)imidazole-4-carboxamide: step 1/1.</text>
</comment>
<dbReference type="InterPro" id="IPR036914">
    <property type="entry name" value="MGS-like_dom_sf"/>
</dbReference>
<comment type="similarity">
    <text evidence="3 10">Belongs to the PurH family.</text>
</comment>
<evidence type="ECO:0000256" key="4">
    <source>
        <dbReference type="ARBA" id="ARBA00022679"/>
    </source>
</evidence>
<reference evidence="12 13" key="1">
    <citation type="submission" date="2018-11" db="EMBL/GenBank/DDBJ databases">
        <title>Whole genome sequence of Streptomyces chrestomyceticus NBRC 13444(T).</title>
        <authorList>
            <person name="Komaki H."/>
            <person name="Tamura T."/>
        </authorList>
    </citation>
    <scope>NUCLEOTIDE SEQUENCE [LARGE SCALE GENOMIC DNA]</scope>
    <source>
        <strain evidence="12 13">NBRC 13444</strain>
    </source>
</reference>
<dbReference type="Pfam" id="PF01808">
    <property type="entry name" value="AICARFT_IMPCHas"/>
    <property type="match status" value="1"/>
</dbReference>
<dbReference type="SUPFAM" id="SSF52335">
    <property type="entry name" value="Methylglyoxal synthase-like"/>
    <property type="match status" value="1"/>
</dbReference>
<comment type="catalytic activity">
    <reaction evidence="8 10">
        <text>(6R)-10-formyltetrahydrofolate + 5-amino-1-(5-phospho-beta-D-ribosyl)imidazole-4-carboxamide = 5-formamido-1-(5-phospho-D-ribosyl)imidazole-4-carboxamide + (6S)-5,6,7,8-tetrahydrofolate</text>
        <dbReference type="Rhea" id="RHEA:22192"/>
        <dbReference type="ChEBI" id="CHEBI:57453"/>
        <dbReference type="ChEBI" id="CHEBI:58467"/>
        <dbReference type="ChEBI" id="CHEBI:58475"/>
        <dbReference type="ChEBI" id="CHEBI:195366"/>
        <dbReference type="EC" id="2.1.2.3"/>
    </reaction>
</comment>
<dbReference type="AlphaFoldDB" id="A0A7U9PXL0"/>
<name>A0A7U9PXL0_9ACTN</name>
<dbReference type="UniPathway" id="UPA00074">
    <property type="reaction ID" value="UER00133"/>
</dbReference>
<evidence type="ECO:0000256" key="7">
    <source>
        <dbReference type="ARBA" id="ARBA00023268"/>
    </source>
</evidence>
<evidence type="ECO:0000313" key="12">
    <source>
        <dbReference type="EMBL" id="GCD35408.1"/>
    </source>
</evidence>
<keyword evidence="7 10" id="KW-0511">Multifunctional enzyme</keyword>
<keyword evidence="5 10" id="KW-0658">Purine biosynthesis</keyword>
<dbReference type="PANTHER" id="PTHR11692">
    <property type="entry name" value="BIFUNCTIONAL PURINE BIOSYNTHESIS PROTEIN PURH"/>
    <property type="match status" value="1"/>
</dbReference>
<dbReference type="FunFam" id="3.40.140.20:FF:000002">
    <property type="entry name" value="Bifunctional purine biosynthesis protein PurH"/>
    <property type="match status" value="1"/>
</dbReference>
<dbReference type="PIRSF" id="PIRSF000414">
    <property type="entry name" value="AICARFT_IMPCHas"/>
    <property type="match status" value="1"/>
</dbReference>
<dbReference type="CDD" id="cd01421">
    <property type="entry name" value="IMPCH"/>
    <property type="match status" value="1"/>
</dbReference>
<comment type="caution">
    <text evidence="12">The sequence shown here is derived from an EMBL/GenBank/DDBJ whole genome shotgun (WGS) entry which is preliminary data.</text>
</comment>
<dbReference type="Gene3D" id="3.40.140.20">
    <property type="match status" value="2"/>
</dbReference>
<dbReference type="GO" id="GO:0004643">
    <property type="term" value="F:phosphoribosylaminoimidazolecarboxamide formyltransferase activity"/>
    <property type="evidence" value="ECO:0007669"/>
    <property type="project" value="UniProtKB-UniRule"/>
</dbReference>
<comment type="catalytic activity">
    <reaction evidence="9 10">
        <text>IMP + H2O = 5-formamido-1-(5-phospho-D-ribosyl)imidazole-4-carboxamide</text>
        <dbReference type="Rhea" id="RHEA:18445"/>
        <dbReference type="ChEBI" id="CHEBI:15377"/>
        <dbReference type="ChEBI" id="CHEBI:58053"/>
        <dbReference type="ChEBI" id="CHEBI:58467"/>
        <dbReference type="EC" id="3.5.4.10"/>
    </reaction>
</comment>
<comment type="domain">
    <text evidence="10">The IMP cyclohydrolase activity resides in the N-terminal region.</text>
</comment>
<dbReference type="SMART" id="SM00798">
    <property type="entry name" value="AICARFT_IMPCHas"/>
    <property type="match status" value="1"/>
</dbReference>
<evidence type="ECO:0000256" key="10">
    <source>
        <dbReference type="HAMAP-Rule" id="MF_00139"/>
    </source>
</evidence>
<evidence type="ECO:0000256" key="8">
    <source>
        <dbReference type="ARBA" id="ARBA00050488"/>
    </source>
</evidence>
<dbReference type="InterPro" id="IPR002695">
    <property type="entry name" value="PurH-like"/>
</dbReference>
<protein>
    <recommendedName>
        <fullName evidence="10">Bifunctional purine biosynthesis protein PurH</fullName>
    </recommendedName>
    <domain>
        <recommendedName>
            <fullName evidence="10">Phosphoribosylaminoimidazolecarboxamide formyltransferase</fullName>
            <ecNumber evidence="10">2.1.2.3</ecNumber>
        </recommendedName>
        <alternativeName>
            <fullName evidence="10">AICAR transformylase</fullName>
        </alternativeName>
    </domain>
    <domain>
        <recommendedName>
            <fullName evidence="10">IMP cyclohydrolase</fullName>
            <ecNumber evidence="10">3.5.4.10</ecNumber>
        </recommendedName>
        <alternativeName>
            <fullName evidence="10">ATIC</fullName>
        </alternativeName>
        <alternativeName>
            <fullName evidence="10">IMP synthase</fullName>
        </alternativeName>
        <alternativeName>
            <fullName evidence="10">Inosinicase</fullName>
        </alternativeName>
    </domain>
</protein>
<dbReference type="NCBIfam" id="NF002049">
    <property type="entry name" value="PRK00881.1"/>
    <property type="match status" value="1"/>
</dbReference>
<dbReference type="NCBIfam" id="TIGR00355">
    <property type="entry name" value="purH"/>
    <property type="match status" value="1"/>
</dbReference>
<dbReference type="InterPro" id="IPR016193">
    <property type="entry name" value="Cytidine_deaminase-like"/>
</dbReference>
<dbReference type="FunFam" id="3.40.140.20:FF:000001">
    <property type="entry name" value="Bifunctional purine biosynthesis protein PurH"/>
    <property type="match status" value="1"/>
</dbReference>
<evidence type="ECO:0000259" key="11">
    <source>
        <dbReference type="PROSITE" id="PS51855"/>
    </source>
</evidence>
<keyword evidence="4 10" id="KW-0808">Transferase</keyword>
<dbReference type="InterPro" id="IPR024051">
    <property type="entry name" value="AICAR_Tfase_dup_dom_sf"/>
</dbReference>
<evidence type="ECO:0000256" key="9">
    <source>
        <dbReference type="ARBA" id="ARBA00050687"/>
    </source>
</evidence>
<proteinExistence type="inferred from homology"/>
<dbReference type="SUPFAM" id="SSF53927">
    <property type="entry name" value="Cytidine deaminase-like"/>
    <property type="match status" value="1"/>
</dbReference>
<dbReference type="Pfam" id="PF02142">
    <property type="entry name" value="MGS"/>
    <property type="match status" value="1"/>
</dbReference>
<dbReference type="GO" id="GO:0006189">
    <property type="term" value="P:'de novo' IMP biosynthetic process"/>
    <property type="evidence" value="ECO:0007669"/>
    <property type="project" value="UniProtKB-UniRule"/>
</dbReference>
<organism evidence="12 13">
    <name type="scientific">Streptomyces chrestomyceticus JCM 4735</name>
    <dbReference type="NCBI Taxonomy" id="1306181"/>
    <lineage>
        <taxon>Bacteria</taxon>
        <taxon>Bacillati</taxon>
        <taxon>Actinomycetota</taxon>
        <taxon>Actinomycetes</taxon>
        <taxon>Kitasatosporales</taxon>
        <taxon>Streptomycetaceae</taxon>
        <taxon>Streptomyces</taxon>
    </lineage>
</organism>
<dbReference type="RefSeq" id="WP_125045356.1">
    <property type="nucleotide sequence ID" value="NZ_BHZC01000001.1"/>
</dbReference>
<evidence type="ECO:0000256" key="3">
    <source>
        <dbReference type="ARBA" id="ARBA00007667"/>
    </source>
</evidence>
<dbReference type="GO" id="GO:0005829">
    <property type="term" value="C:cytosol"/>
    <property type="evidence" value="ECO:0007669"/>
    <property type="project" value="TreeGrafter"/>
</dbReference>
<evidence type="ECO:0000313" key="13">
    <source>
        <dbReference type="Proteomes" id="UP000287830"/>
    </source>
</evidence>
<comment type="pathway">
    <text evidence="2 10">Purine metabolism; IMP biosynthesis via de novo pathway; 5-formamido-1-(5-phospho-D-ribosyl)imidazole-4-carboxamide from 5-amino-1-(5-phospho-D-ribosyl)imidazole-4-carboxamide (10-formyl THF route): step 1/1.</text>
</comment>
<dbReference type="Proteomes" id="UP000287830">
    <property type="component" value="Unassembled WGS sequence"/>
</dbReference>
<keyword evidence="6 10" id="KW-0378">Hydrolase</keyword>
<dbReference type="EC" id="3.5.4.10" evidence="10"/>
<evidence type="ECO:0000256" key="2">
    <source>
        <dbReference type="ARBA" id="ARBA00004954"/>
    </source>
</evidence>
<dbReference type="GeneID" id="95622086"/>
<dbReference type="GO" id="GO:0003937">
    <property type="term" value="F:IMP cyclohydrolase activity"/>
    <property type="evidence" value="ECO:0007669"/>
    <property type="project" value="UniProtKB-UniRule"/>
</dbReference>
<dbReference type="EMBL" id="BHZC01000001">
    <property type="protein sequence ID" value="GCD35408.1"/>
    <property type="molecule type" value="Genomic_DNA"/>
</dbReference>
<dbReference type="HAMAP" id="MF_00139">
    <property type="entry name" value="PurH"/>
    <property type="match status" value="1"/>
</dbReference>
<evidence type="ECO:0000256" key="5">
    <source>
        <dbReference type="ARBA" id="ARBA00022755"/>
    </source>
</evidence>
<dbReference type="OrthoDB" id="9802065at2"/>
<dbReference type="SMART" id="SM00851">
    <property type="entry name" value="MGS"/>
    <property type="match status" value="1"/>
</dbReference>
<feature type="domain" description="MGS-like" evidence="11">
    <location>
        <begin position="1"/>
        <end position="152"/>
    </location>
</feature>
<dbReference type="Gene3D" id="3.40.50.1380">
    <property type="entry name" value="Methylglyoxal synthase-like domain"/>
    <property type="match status" value="1"/>
</dbReference>
<dbReference type="InterPro" id="IPR011607">
    <property type="entry name" value="MGS-like_dom"/>
</dbReference>
<dbReference type="FunFam" id="3.40.50.1380:FF:000001">
    <property type="entry name" value="Bifunctional purine biosynthesis protein PurH"/>
    <property type="match status" value="1"/>
</dbReference>
<dbReference type="PANTHER" id="PTHR11692:SF0">
    <property type="entry name" value="BIFUNCTIONAL PURINE BIOSYNTHESIS PROTEIN ATIC"/>
    <property type="match status" value="1"/>
</dbReference>
<accession>A0A7U9PXL0</accession>
<evidence type="ECO:0000256" key="6">
    <source>
        <dbReference type="ARBA" id="ARBA00022801"/>
    </source>
</evidence>